<dbReference type="InterPro" id="IPR024078">
    <property type="entry name" value="LmbE-like_dom_sf"/>
</dbReference>
<protein>
    <recommendedName>
        <fullName evidence="2">Glucosamine/galactosamine-6-phosphate isomerase domain-containing protein</fullName>
    </recommendedName>
</protein>
<dbReference type="PANTHER" id="PTHR42892:SF1">
    <property type="entry name" value="GLUCOSAMINE-6-PHOSPHATE ISOMERASE"/>
    <property type="match status" value="1"/>
</dbReference>
<sequence>CGIGTDGHIAFNEPGSSLHSLTRIKTLSHETIVSNARFFAHTQDVPKQALTVGIKTIMDAKELIMMANGIHKAIAVRECVEGSISNQYTATIIQMHPKAIIICDEEATNELKVKTCNYYKKIQESVNLLGEHYVCPVSTYIKPTDAIMIMSPHPDDDVIGMGGMMQTIPNKKRCHITYMTNGTGGLLDNTINRIHEAYASLMVLGYTKEQVVCPDFPFYKRKDRKTTEHDYTECSRLLHRYNPIHLFVCIDKDPKGTHHKCYDIIRNSVLPSSIQHIWLYKSAWENWTKPLTQIKQLTQIKSTTPNSPNSIEPNCFIPMSDEAYKRKILSIEMHISQSTPVISDSKNKTFVERTIENNTSDMYPNRFVEKFRVINVNEFKHLVL</sequence>
<dbReference type="InterPro" id="IPR003737">
    <property type="entry name" value="GlcNAc_PI_deacetylase-related"/>
</dbReference>
<proteinExistence type="predicted"/>
<comment type="caution">
    <text evidence="1">The sequence shown here is derived from an EMBL/GenBank/DDBJ whole genome shotgun (WGS) entry which is preliminary data.</text>
</comment>
<dbReference type="InterPro" id="IPR052960">
    <property type="entry name" value="GlcN6P_deaminase-like"/>
</dbReference>
<evidence type="ECO:0000313" key="1">
    <source>
        <dbReference type="EMBL" id="GAI65836.1"/>
    </source>
</evidence>
<accession>X1RFQ5</accession>
<gene>
    <name evidence="1" type="ORF">S12H4_05791</name>
</gene>
<feature type="non-terminal residue" evidence="1">
    <location>
        <position position="1"/>
    </location>
</feature>
<reference evidence="1" key="1">
    <citation type="journal article" date="2014" name="Front. Microbiol.">
        <title>High frequency of phylogenetically diverse reductive dehalogenase-homologous genes in deep subseafloor sedimentary metagenomes.</title>
        <authorList>
            <person name="Kawai M."/>
            <person name="Futagami T."/>
            <person name="Toyoda A."/>
            <person name="Takaki Y."/>
            <person name="Nishi S."/>
            <person name="Hori S."/>
            <person name="Arai W."/>
            <person name="Tsubouchi T."/>
            <person name="Morono Y."/>
            <person name="Uchiyama I."/>
            <person name="Ito T."/>
            <person name="Fujiyama A."/>
            <person name="Inagaki F."/>
            <person name="Takami H."/>
        </authorList>
    </citation>
    <scope>NUCLEOTIDE SEQUENCE</scope>
    <source>
        <strain evidence="1">Expedition CK06-06</strain>
    </source>
</reference>
<name>X1RFQ5_9ZZZZ</name>
<dbReference type="AlphaFoldDB" id="X1RFQ5"/>
<dbReference type="InterPro" id="IPR037171">
    <property type="entry name" value="NagB/RpiA_transferase-like"/>
</dbReference>
<dbReference type="Gene3D" id="3.40.50.10320">
    <property type="entry name" value="LmbE-like"/>
    <property type="match status" value="1"/>
</dbReference>
<dbReference type="SUPFAM" id="SSF100950">
    <property type="entry name" value="NagB/RpiA/CoA transferase-like"/>
    <property type="match status" value="1"/>
</dbReference>
<evidence type="ECO:0008006" key="2">
    <source>
        <dbReference type="Google" id="ProtNLM"/>
    </source>
</evidence>
<dbReference type="Pfam" id="PF02585">
    <property type="entry name" value="PIG-L"/>
    <property type="match status" value="1"/>
</dbReference>
<organism evidence="1">
    <name type="scientific">marine sediment metagenome</name>
    <dbReference type="NCBI Taxonomy" id="412755"/>
    <lineage>
        <taxon>unclassified sequences</taxon>
        <taxon>metagenomes</taxon>
        <taxon>ecological metagenomes</taxon>
    </lineage>
</organism>
<dbReference type="EMBL" id="BARW01001958">
    <property type="protein sequence ID" value="GAI65836.1"/>
    <property type="molecule type" value="Genomic_DNA"/>
</dbReference>
<dbReference type="SUPFAM" id="SSF102588">
    <property type="entry name" value="LmbE-like"/>
    <property type="match status" value="1"/>
</dbReference>
<dbReference type="Gene3D" id="3.40.50.1360">
    <property type="match status" value="1"/>
</dbReference>
<dbReference type="PANTHER" id="PTHR42892">
    <property type="entry name" value="GLUCOSAMINE-6-PHOSPHATE DEAMINASE-LIKE PROTEIN BT_0258-RELATED"/>
    <property type="match status" value="1"/>
</dbReference>